<accession>A0A1S7LBZ5</accession>
<dbReference type="EMBL" id="LO017727">
    <property type="protein sequence ID" value="CRH04255.1"/>
    <property type="molecule type" value="Genomic_DNA"/>
</dbReference>
<gene>
    <name evidence="1" type="ORF">MAGMO_0039</name>
</gene>
<dbReference type="AlphaFoldDB" id="A0A1S7LBZ5"/>
<evidence type="ECO:0000313" key="1">
    <source>
        <dbReference type="EMBL" id="CRH04255.1"/>
    </source>
</evidence>
<reference evidence="1" key="1">
    <citation type="submission" date="2015-04" db="EMBL/GenBank/DDBJ databases">
        <authorList>
            <person name="Syromyatnikov M.Y."/>
            <person name="Popov V.N."/>
        </authorList>
    </citation>
    <scope>NUCLEOTIDE SEQUENCE</scope>
    <source>
        <strain evidence="1">MO-1</strain>
    </source>
</reference>
<name>A0A1S7LBZ5_MAGMO</name>
<organism evidence="1">
    <name type="scientific">Magnetococcus massalia (strain MO-1)</name>
    <dbReference type="NCBI Taxonomy" id="451514"/>
    <lineage>
        <taxon>Bacteria</taxon>
        <taxon>Pseudomonadati</taxon>
        <taxon>Pseudomonadota</taxon>
        <taxon>Magnetococcia</taxon>
        <taxon>Magnetococcales</taxon>
        <taxon>Magnetococcaceae</taxon>
        <taxon>Magnetococcus</taxon>
    </lineage>
</organism>
<proteinExistence type="predicted"/>
<protein>
    <submittedName>
        <fullName evidence="1">Uncharacterized protein</fullName>
    </submittedName>
</protein>
<sequence>MESLTLPYDEFTVVNSGAKPDEATIETACDLLKTEGWQAAPLVVLNLDGTLHAVQTTAQSCALRRVADDWDFEREFEVPLLVIGYEEAYNLCQKAGMDWDTFLTQPLATQQSLLRESGFERCAEALG</sequence>